<gene>
    <name evidence="3" type="ORF">CH376_10990</name>
    <name evidence="2" type="ORF">CH380_19175</name>
</gene>
<keyword evidence="4" id="KW-1185">Reference proteome</keyword>
<evidence type="ECO:0000313" key="5">
    <source>
        <dbReference type="Proteomes" id="UP000232188"/>
    </source>
</evidence>
<evidence type="ECO:0000313" key="4">
    <source>
        <dbReference type="Proteomes" id="UP000232149"/>
    </source>
</evidence>
<dbReference type="EMBL" id="NPDV01000022">
    <property type="protein sequence ID" value="PJZ51572.1"/>
    <property type="molecule type" value="Genomic_DNA"/>
</dbReference>
<protein>
    <submittedName>
        <fullName evidence="2">Uncharacterized protein</fullName>
    </submittedName>
</protein>
<dbReference type="EMBL" id="NPDU01000024">
    <property type="protein sequence ID" value="PJZ61919.1"/>
    <property type="molecule type" value="Genomic_DNA"/>
</dbReference>
<accession>A0A2M9YJ57</accession>
<evidence type="ECO:0000256" key="1">
    <source>
        <dbReference type="SAM" id="MobiDB-lite"/>
    </source>
</evidence>
<reference evidence="4 5" key="1">
    <citation type="submission" date="2017-07" db="EMBL/GenBank/DDBJ databases">
        <title>Leptospira spp. isolated from tropical soils.</title>
        <authorList>
            <person name="Thibeaux R."/>
            <person name="Iraola G."/>
            <person name="Ferres I."/>
            <person name="Bierque E."/>
            <person name="Girault D."/>
            <person name="Soupe-Gilbert M.-E."/>
            <person name="Picardeau M."/>
            <person name="Goarant C."/>
        </authorList>
    </citation>
    <scope>NUCLEOTIDE SEQUENCE [LARGE SCALE GENOMIC DNA]</scope>
    <source>
        <strain evidence="2 5">FH2-B-C1</strain>
        <strain evidence="3 4">FH2-B-D1</strain>
    </source>
</reference>
<feature type="region of interest" description="Disordered" evidence="1">
    <location>
        <begin position="107"/>
        <end position="143"/>
    </location>
</feature>
<proteinExistence type="predicted"/>
<organism evidence="2 5">
    <name type="scientific">Leptospira adleri</name>
    <dbReference type="NCBI Taxonomy" id="2023186"/>
    <lineage>
        <taxon>Bacteria</taxon>
        <taxon>Pseudomonadati</taxon>
        <taxon>Spirochaetota</taxon>
        <taxon>Spirochaetia</taxon>
        <taxon>Leptospirales</taxon>
        <taxon>Leptospiraceae</taxon>
        <taxon>Leptospira</taxon>
    </lineage>
</organism>
<evidence type="ECO:0000313" key="2">
    <source>
        <dbReference type="EMBL" id="PJZ51572.1"/>
    </source>
</evidence>
<evidence type="ECO:0000313" key="3">
    <source>
        <dbReference type="EMBL" id="PJZ61919.1"/>
    </source>
</evidence>
<comment type="caution">
    <text evidence="2">The sequence shown here is derived from an EMBL/GenBank/DDBJ whole genome shotgun (WGS) entry which is preliminary data.</text>
</comment>
<name>A0A2M9YJ57_9LEPT</name>
<dbReference type="AlphaFoldDB" id="A0A2M9YJ57"/>
<feature type="compositionally biased region" description="Basic and acidic residues" evidence="1">
    <location>
        <begin position="107"/>
        <end position="120"/>
    </location>
</feature>
<dbReference type="Proteomes" id="UP000232188">
    <property type="component" value="Unassembled WGS sequence"/>
</dbReference>
<sequence>MGLFPGVERSFSFELEGSIFAGSFPVRKVRRDIDVEVAQRLKYVPLNSIPSDTYSLELMCVTLNKVFTTKPKELEGIDFADLPDDEIILKIWEKYRKLEKVYEDQLKKNNRPDLPKRTDSNESSLPFKPVSTTKLPDAAERVD</sequence>
<dbReference type="Proteomes" id="UP000232149">
    <property type="component" value="Unassembled WGS sequence"/>
</dbReference>